<feature type="repeat" description="Filamin" evidence="7">
    <location>
        <begin position="2138"/>
        <end position="2232"/>
    </location>
</feature>
<accession>A0A6P8NL67</accession>
<dbReference type="SMART" id="SM00557">
    <property type="entry name" value="IG_FLMN"/>
    <property type="match status" value="20"/>
</dbReference>
<dbReference type="CTD" id="42066"/>
<dbReference type="GeneID" id="117217312"/>
<evidence type="ECO:0000256" key="4">
    <source>
        <dbReference type="ARBA" id="ARBA00022737"/>
    </source>
</evidence>
<evidence type="ECO:0000256" key="6">
    <source>
        <dbReference type="ARBA" id="ARBA00023212"/>
    </source>
</evidence>
<dbReference type="PROSITE" id="PS00019">
    <property type="entry name" value="ACTININ_1"/>
    <property type="match status" value="1"/>
</dbReference>
<feature type="domain" description="Calponin-homology (CH)" evidence="8">
    <location>
        <begin position="33"/>
        <end position="138"/>
    </location>
</feature>
<dbReference type="FunFam" id="2.60.40.10:FF:000001">
    <property type="entry name" value="Filamin-C isoform b"/>
    <property type="match status" value="2"/>
</dbReference>
<feature type="repeat" description="Filamin" evidence="7">
    <location>
        <begin position="947"/>
        <end position="1039"/>
    </location>
</feature>
<feature type="repeat" description="Filamin" evidence="7">
    <location>
        <begin position="752"/>
        <end position="847"/>
    </location>
</feature>
<evidence type="ECO:0000256" key="7">
    <source>
        <dbReference type="PROSITE-ProRule" id="PRU00087"/>
    </source>
</evidence>
<evidence type="ECO:0000256" key="5">
    <source>
        <dbReference type="ARBA" id="ARBA00023203"/>
    </source>
</evidence>
<dbReference type="SUPFAM" id="SSF47576">
    <property type="entry name" value="Calponin-homology domain, CH-domain"/>
    <property type="match status" value="1"/>
</dbReference>
<feature type="repeat" description="Filamin" evidence="7">
    <location>
        <begin position="368"/>
        <end position="464"/>
    </location>
</feature>
<dbReference type="Pfam" id="PF00307">
    <property type="entry name" value="CH"/>
    <property type="match status" value="2"/>
</dbReference>
<feature type="repeat" description="Filamin" evidence="7">
    <location>
        <begin position="848"/>
        <end position="946"/>
    </location>
</feature>
<feature type="repeat" description="Filamin" evidence="7">
    <location>
        <begin position="1629"/>
        <end position="1721"/>
    </location>
</feature>
<feature type="repeat" description="Filamin" evidence="7">
    <location>
        <begin position="1136"/>
        <end position="1231"/>
    </location>
</feature>
<dbReference type="FunFam" id="1.10.418.10:FF:000006">
    <property type="entry name" value="Filamin-B isoform A"/>
    <property type="match status" value="1"/>
</dbReference>
<dbReference type="FunFam" id="2.60.40.10:FF:000140">
    <property type="entry name" value="FiLamiN (Actin binding protein) homolog"/>
    <property type="match status" value="1"/>
</dbReference>
<evidence type="ECO:0000256" key="2">
    <source>
        <dbReference type="ARBA" id="ARBA00009238"/>
    </source>
</evidence>
<dbReference type="CDD" id="cd21311">
    <property type="entry name" value="CH_dFLNA-like_rpt1"/>
    <property type="match status" value="1"/>
</dbReference>
<dbReference type="PANTHER" id="PTHR38537:SF8">
    <property type="entry name" value="FILAMIN-A"/>
    <property type="match status" value="1"/>
</dbReference>
<dbReference type="InterPro" id="IPR044801">
    <property type="entry name" value="Filamin"/>
</dbReference>
<keyword evidence="6" id="KW-0206">Cytoskeleton</keyword>
<feature type="domain" description="Calponin-homology (CH)" evidence="8">
    <location>
        <begin position="153"/>
        <end position="256"/>
    </location>
</feature>
<reference evidence="10" key="1">
    <citation type="submission" date="2025-08" db="UniProtKB">
        <authorList>
            <consortium name="RefSeq"/>
        </authorList>
    </citation>
    <scope>IDENTIFICATION</scope>
    <source>
        <tissue evidence="10">Muscle</tissue>
    </source>
</reference>
<dbReference type="FunFam" id="2.60.40.10:FF:000092">
    <property type="entry name" value="Filamin-B isoform B"/>
    <property type="match status" value="1"/>
</dbReference>
<dbReference type="PANTHER" id="PTHR38537">
    <property type="entry name" value="JITTERBUG, ISOFORM N"/>
    <property type="match status" value="1"/>
</dbReference>
<feature type="repeat" description="Filamin" evidence="7">
    <location>
        <begin position="2011"/>
        <end position="2102"/>
    </location>
</feature>
<dbReference type="GO" id="GO:0030036">
    <property type="term" value="P:actin cytoskeleton organization"/>
    <property type="evidence" value="ECO:0007669"/>
    <property type="project" value="InterPro"/>
</dbReference>
<feature type="repeat" description="Filamin" evidence="7">
    <location>
        <begin position="1536"/>
        <end position="1626"/>
    </location>
</feature>
<evidence type="ECO:0000256" key="3">
    <source>
        <dbReference type="ARBA" id="ARBA00022490"/>
    </source>
</evidence>
<evidence type="ECO:0000313" key="9">
    <source>
        <dbReference type="Proteomes" id="UP000515164"/>
    </source>
</evidence>
<feature type="repeat" description="Filamin" evidence="7">
    <location>
        <begin position="1040"/>
        <end position="1135"/>
    </location>
</feature>
<feature type="repeat" description="Filamin" evidence="7">
    <location>
        <begin position="465"/>
        <end position="561"/>
    </location>
</feature>
<dbReference type="SMART" id="SM00033">
    <property type="entry name" value="CH"/>
    <property type="match status" value="2"/>
</dbReference>
<dbReference type="InterPro" id="IPR013783">
    <property type="entry name" value="Ig-like_fold"/>
</dbReference>
<dbReference type="Gene3D" id="1.10.418.10">
    <property type="entry name" value="Calponin-like domain"/>
    <property type="match status" value="2"/>
</dbReference>
<organism evidence="9 10">
    <name type="scientific">Bombus bifarius</name>
    <dbReference type="NCBI Taxonomy" id="103933"/>
    <lineage>
        <taxon>Eukaryota</taxon>
        <taxon>Metazoa</taxon>
        <taxon>Ecdysozoa</taxon>
        <taxon>Arthropoda</taxon>
        <taxon>Hexapoda</taxon>
        <taxon>Insecta</taxon>
        <taxon>Pterygota</taxon>
        <taxon>Neoptera</taxon>
        <taxon>Endopterygota</taxon>
        <taxon>Hymenoptera</taxon>
        <taxon>Apocrita</taxon>
        <taxon>Aculeata</taxon>
        <taxon>Apoidea</taxon>
        <taxon>Anthophila</taxon>
        <taxon>Apidae</taxon>
        <taxon>Bombus</taxon>
        <taxon>Pyrobombus</taxon>
    </lineage>
</organism>
<protein>
    <submittedName>
        <fullName evidence="10">Filamin-A isoform X3</fullName>
    </submittedName>
</protein>
<evidence type="ECO:0000313" key="10">
    <source>
        <dbReference type="RefSeq" id="XP_033320734.1"/>
    </source>
</evidence>
<sequence length="2232" mass="243052">MCENDKSVKCENAEEEDDDMFEQDLLEDAQWKRTQQNTFTRWANEKLKTVNRQIDDLECDLSDGLLLISLIEVLAQKKLPKHSQKPVFRSQKLENVSVALKFLDDEGIRIVNIDSTDIVDSKLKLILGLIWTLILHYSISMPLWNGEEGSQTEGPKQRLIKWIKNKVPELVIGNFTTDWNDGRAIGALVDGVASGLCPDWHEWNKNDAIQNASEAMQLADDWLNIPQLIKPEEMVNPNIDEMSMMTYLSQYPNAKLKPGAPLRPRINRNSIPPPRVRAYGPGIEPSGVVIGAPTNFTVETLSAGKGDVEVIVEDFQGMKLPVDIKFNRDKNLTYSVSYTPKTPSPHKVQILYAGKEIPKSPYVVNVETPSADPSKIIASGPGLQADGILVNKPTFFDIFTKTAGRGAPVVTILDEEGLNVPFKLRQTLPEVWRCEYTPTEIGVHTIKMSFAGKSIPGSPCNVNVGSGTDAKKCRAYGRGLLPNGVRAHDNVDFVIVTKDAGEDVLGVKIIGPGGVSQSVHMVKIDQKTYKCNYTPMKEGRYVVMITYGGKEIYKSPFEVNVGPYKESAIRAYGPGLHGGIVDHTAKFIIDTQRETAGLGFAIEGPSEAKIFCHDNGDGTGVISYLPTAPGQYAVHIRCDNEDIPKSPYIVNILPKGDFDPDKVEVYGPGIQAETLPVGKPTNFTVDVKKAGQAPLEVVVQDIQGKDVPVRLEDNHDGTVQCHYTPTSASNHVIMVIYGGVATKHSPYRVKVEGPLNVAMLSAYGPGLEKGVKSNIPTHFIVDCREVGSGELRVNIKDSDNKEIPFSLSDNKDGTHTITYVAREPGTCSVNLNYGGLNAPQCPIKVNVESHIDISEVKVEGLAQSPCVNRATEFTVDARALPKAKNDHDKLSCIINNPSGNTTEKVIALQRDGTYCVSYKPFEEGPHTIDIRYDNIPVPGSPFTVNVKYHSDPSKCKAYGPGLKKGFVNKYNTFVVETKDAGNGGLSLLMEGNDYAQVTCKGNDDGYCTVEYFPPSPGDYEISIKFAEQHIPGSPFQVQVVDDMQANNVTAYGEGLKVVRENISTKFMVNTSKCNPAQLNVTLKTNKGRVQKPIIKNCGNGLFEVTYQPPSPDSDLQVGVIFDGEDIPGSPFKPKVLPTVEPNKVAVTGLGVAPVCTASFPVDFVVDTSEAGYGDLEVQVLGPDQVPRKVEIQDLGDGKYKATYLPDDCGRYKVNVKYGDKEIPGCPINVQSLSTGRAEKCKIKEGIQRTLAQGEEYCITVDTENAGRGAVTCRIRSTSGSEVVDIDIEDNGDGTVNIYYTVADAGDYTLSIKFGGQPIPEGFYTFTASEEYREHSTHKTHRAKRTRQKEEQHVVKQHSSTVEESSSVSTRKNFNEVRLNNILLPLLDGTVTSEVKMPSGNMDKPIITDNRDGTVSIKYDPKEEGQHELAVKFNGEHVQGSPFRFHVDSLANGYVTAYGPGLIYGVCGEPGNFSISTKDVGPGGLSLSIEGPGKATISCHDNKDGTISVSYLPTDPGEYKIGVIFGGKHIRGSPFSAKITGEGRKRNQISVGSSSEVQLPGKITDSDVKSLNASITAPSGLEEPCFLKMLPNGNMCVSFTPREAGPHTVAVKKMGKHVQNSPFKIDVKDREVGDAKKVKVSGPGLVEGKTHVENNFSIDTRNAGFGGLSLSVEGPSKAEIQCKDNEDGTLNISYKPTEPGYYIINLKFADHHVEGSPFTIKVTGEGSNRQREKIQRQREAVPITEVGSQCKITFKIPGITSFDLTATVTSPGGVTEDAEIKEVEDGLYAVAFVPKELGVHTVSVRYKDIHIPGSPFQFTVGPFRDSGAHRVHAGGPGLERGEQGEPCEFNIWTREAGAGTLAVSVEGPSKAQIDFKDRKDGSCYVSYVVSEPGEYRVGIKFNDQHIPDSPHKLYISPAMGDAHKLEVAQFPESGVQPDKPAIFLVRKNGAKGELDAKIVSPSGIEDDCFIQGIDADTYSVRFMPRENGIHNIHVKFNGVHIQGSPYRIKVGKVDADPAALHAYGNGLKEIKTGQKTDFIIDTCNAGSGVLCITVDGPSKVAMDCTEVEEGYKVRYTPLVPGDYYISIKYDGYHIVGSPFKVPCTGADLAERGAQETSSIVVETVQKISKSKHAGPVLPLFKSDASKVTSKGMGLKKAYLGKQNVFTVNAGDAGNNILYIGVYGPKGPCDEVSMKHIGRNNYNVNYLVRERGEYIVIVKWGDDHIPGSPYKVEV</sequence>
<dbReference type="PROSITE" id="PS50021">
    <property type="entry name" value="CH"/>
    <property type="match status" value="2"/>
</dbReference>
<keyword evidence="3" id="KW-0963">Cytoplasm</keyword>
<evidence type="ECO:0000259" key="8">
    <source>
        <dbReference type="PROSITE" id="PS50021"/>
    </source>
</evidence>
<dbReference type="PROSITE" id="PS00020">
    <property type="entry name" value="ACTININ_2"/>
    <property type="match status" value="1"/>
</dbReference>
<dbReference type="FunFam" id="2.60.40.10:FF:000007">
    <property type="entry name" value="Filamin-B isoform C"/>
    <property type="match status" value="2"/>
</dbReference>
<dbReference type="InterPro" id="IPR017868">
    <property type="entry name" value="Filamin/ABP280_repeat-like"/>
</dbReference>
<gene>
    <name evidence="10" type="primary">LOC117217312</name>
</gene>
<dbReference type="InterPro" id="IPR036872">
    <property type="entry name" value="CH_dom_sf"/>
</dbReference>
<dbReference type="FunFam" id="2.60.40.10:FF:000096">
    <property type="entry name" value="filamin-C isoform X2"/>
    <property type="match status" value="1"/>
</dbReference>
<comment type="subcellular location">
    <subcellularLocation>
        <location evidence="1">Cytoplasm</location>
        <location evidence="1">Cytoskeleton</location>
    </subcellularLocation>
</comment>
<feature type="repeat" description="Filamin" evidence="7">
    <location>
        <begin position="268"/>
        <end position="366"/>
    </location>
</feature>
<dbReference type="InterPro" id="IPR014756">
    <property type="entry name" value="Ig_E-set"/>
</dbReference>
<keyword evidence="4" id="KW-0677">Repeat</keyword>
<dbReference type="Proteomes" id="UP000515164">
    <property type="component" value="Unplaced"/>
</dbReference>
<dbReference type="InterPro" id="IPR001298">
    <property type="entry name" value="Filamin/ABP280_rpt"/>
</dbReference>
<feature type="repeat" description="Filamin" evidence="7">
    <location>
        <begin position="655"/>
        <end position="751"/>
    </location>
</feature>
<dbReference type="Gene3D" id="2.60.40.10">
    <property type="entry name" value="Immunoglobulins"/>
    <property type="match status" value="20"/>
</dbReference>
<evidence type="ECO:0000256" key="1">
    <source>
        <dbReference type="ARBA" id="ARBA00004245"/>
    </source>
</evidence>
<keyword evidence="9" id="KW-1185">Reference proteome</keyword>
<feature type="repeat" description="Filamin" evidence="7">
    <location>
        <begin position="1822"/>
        <end position="1914"/>
    </location>
</feature>
<dbReference type="GO" id="GO:0051015">
    <property type="term" value="F:actin filament binding"/>
    <property type="evidence" value="ECO:0007669"/>
    <property type="project" value="InterPro"/>
</dbReference>
<dbReference type="Pfam" id="PF00630">
    <property type="entry name" value="Filamin"/>
    <property type="match status" value="20"/>
</dbReference>
<feature type="repeat" description="Filamin" evidence="7">
    <location>
        <begin position="1388"/>
        <end position="1446"/>
    </location>
</feature>
<dbReference type="SUPFAM" id="SSF81296">
    <property type="entry name" value="E set domains"/>
    <property type="match status" value="20"/>
</dbReference>
<dbReference type="InterPro" id="IPR001589">
    <property type="entry name" value="Actinin_actin-bd_CS"/>
</dbReference>
<feature type="repeat" description="Filamin" evidence="7">
    <location>
        <begin position="1244"/>
        <end position="1327"/>
    </location>
</feature>
<keyword evidence="5" id="KW-0009">Actin-binding</keyword>
<feature type="repeat" description="Filamin" evidence="7">
    <location>
        <begin position="1446"/>
        <end position="1538"/>
    </location>
</feature>
<dbReference type="GO" id="GO:0005856">
    <property type="term" value="C:cytoskeleton"/>
    <property type="evidence" value="ECO:0007669"/>
    <property type="project" value="UniProtKB-SubCell"/>
</dbReference>
<proteinExistence type="inferred from homology"/>
<dbReference type="InterPro" id="IPR001715">
    <property type="entry name" value="CH_dom"/>
</dbReference>
<dbReference type="RefSeq" id="XP_033320734.1">
    <property type="nucleotide sequence ID" value="XM_033464843.1"/>
</dbReference>
<comment type="similarity">
    <text evidence="2">Belongs to the filamin family.</text>
</comment>
<feature type="repeat" description="Filamin" evidence="7">
    <location>
        <begin position="561"/>
        <end position="652"/>
    </location>
</feature>
<dbReference type="PROSITE" id="PS50194">
    <property type="entry name" value="FILAMIN_REPEAT"/>
    <property type="match status" value="20"/>
</dbReference>
<dbReference type="FunFam" id="1.10.418.10:FF:000008">
    <property type="entry name" value="Filamin-B isoform C"/>
    <property type="match status" value="1"/>
</dbReference>
<feature type="repeat" description="Filamin" evidence="7">
    <location>
        <begin position="1719"/>
        <end position="1819"/>
    </location>
</feature>
<name>A0A6P8NL67_9HYME</name>
<feature type="repeat" description="Filamin" evidence="7">
    <location>
        <begin position="1916"/>
        <end position="2009"/>
    </location>
</feature>